<evidence type="ECO:0000256" key="4">
    <source>
        <dbReference type="PROSITE-ProRule" id="PRU00433"/>
    </source>
</evidence>
<evidence type="ECO:0000313" key="8">
    <source>
        <dbReference type="Proteomes" id="UP000011885"/>
    </source>
</evidence>
<evidence type="ECO:0000256" key="3">
    <source>
        <dbReference type="ARBA" id="ARBA00023004"/>
    </source>
</evidence>
<dbReference type="EMBL" id="ANOH01000422">
    <property type="protein sequence ID" value="EMI52552.1"/>
    <property type="molecule type" value="Genomic_DNA"/>
</dbReference>
<dbReference type="GO" id="GO:0009055">
    <property type="term" value="F:electron transfer activity"/>
    <property type="evidence" value="ECO:0007669"/>
    <property type="project" value="InterPro"/>
</dbReference>
<comment type="caution">
    <text evidence="7">The sequence shown here is derived from an EMBL/GenBank/DDBJ whole genome shotgun (WGS) entry which is preliminary data.</text>
</comment>
<evidence type="ECO:0000256" key="5">
    <source>
        <dbReference type="SAM" id="SignalP"/>
    </source>
</evidence>
<dbReference type="PANTHER" id="PTHR35889">
    <property type="entry name" value="CYCLOINULO-OLIGOSACCHARIDE FRUCTANOTRANSFERASE-RELATED"/>
    <property type="match status" value="1"/>
</dbReference>
<keyword evidence="3 4" id="KW-0408">Iron</keyword>
<feature type="non-terminal residue" evidence="7">
    <location>
        <position position="171"/>
    </location>
</feature>
<name>M5TTN4_9BACT</name>
<reference evidence="7 8" key="1">
    <citation type="journal article" date="2013" name="Mar. Genomics">
        <title>Expression of sulfatases in Rhodopirellula baltica and the diversity of sulfatases in the genus Rhodopirellula.</title>
        <authorList>
            <person name="Wegner C.E."/>
            <person name="Richter-Heitmann T."/>
            <person name="Klindworth A."/>
            <person name="Klockow C."/>
            <person name="Richter M."/>
            <person name="Achstetter T."/>
            <person name="Glockner F.O."/>
            <person name="Harder J."/>
        </authorList>
    </citation>
    <scope>NUCLEOTIDE SEQUENCE [LARGE SCALE GENOMIC DNA]</scope>
    <source>
        <strain evidence="7 8">SM41</strain>
    </source>
</reference>
<gene>
    <name evidence="7" type="ORF">RSSM_06021</name>
</gene>
<dbReference type="AlphaFoldDB" id="M5TTN4"/>
<evidence type="ECO:0000256" key="2">
    <source>
        <dbReference type="ARBA" id="ARBA00022723"/>
    </source>
</evidence>
<dbReference type="GO" id="GO:0020037">
    <property type="term" value="F:heme binding"/>
    <property type="evidence" value="ECO:0007669"/>
    <property type="project" value="InterPro"/>
</dbReference>
<evidence type="ECO:0000256" key="1">
    <source>
        <dbReference type="ARBA" id="ARBA00022617"/>
    </source>
</evidence>
<dbReference type="InterPro" id="IPR036909">
    <property type="entry name" value="Cyt_c-like_dom_sf"/>
</dbReference>
<dbReference type="InterPro" id="IPR011429">
    <property type="entry name" value="Cyt_c_Planctomycete-type"/>
</dbReference>
<protein>
    <submittedName>
        <fullName evidence="7">Repeat protein</fullName>
    </submittedName>
</protein>
<evidence type="ECO:0000313" key="7">
    <source>
        <dbReference type="EMBL" id="EMI52552.1"/>
    </source>
</evidence>
<dbReference type="Pfam" id="PF07635">
    <property type="entry name" value="PSCyt1"/>
    <property type="match status" value="1"/>
</dbReference>
<dbReference type="InterPro" id="IPR009056">
    <property type="entry name" value="Cyt_c-like_dom"/>
</dbReference>
<proteinExistence type="predicted"/>
<sequence>MSHLFAFRRTFVLTVLVSLASVGSLGARAIASESTDREAEKSKLAADVKELLRSRCSQCHGNDQQIADLNVLSLESLLADDQVVPGDASNSRLYEILIEDDEDTRMPKGAPPLSEKELALVRHWIEAEAPEFPADIEQPVEEDRDDSLTGLVGVDYVLKQILAHQRTLSAE</sequence>
<accession>M5TTN4</accession>
<evidence type="ECO:0000259" key="6">
    <source>
        <dbReference type="PROSITE" id="PS51007"/>
    </source>
</evidence>
<dbReference type="PROSITE" id="PS51007">
    <property type="entry name" value="CYTC"/>
    <property type="match status" value="1"/>
</dbReference>
<feature type="signal peptide" evidence="5">
    <location>
        <begin position="1"/>
        <end position="29"/>
    </location>
</feature>
<keyword evidence="8" id="KW-1185">Reference proteome</keyword>
<feature type="chain" id="PRO_5004072877" evidence="5">
    <location>
        <begin position="30"/>
        <end position="171"/>
    </location>
</feature>
<dbReference type="PANTHER" id="PTHR35889:SF3">
    <property type="entry name" value="F-BOX DOMAIN-CONTAINING PROTEIN"/>
    <property type="match status" value="1"/>
</dbReference>
<dbReference type="RefSeq" id="WP_008687416.1">
    <property type="nucleotide sequence ID" value="NZ_ANOH01000422.1"/>
</dbReference>
<dbReference type="SUPFAM" id="SSF46626">
    <property type="entry name" value="Cytochrome c"/>
    <property type="match status" value="1"/>
</dbReference>
<dbReference type="Proteomes" id="UP000011885">
    <property type="component" value="Unassembled WGS sequence"/>
</dbReference>
<dbReference type="GO" id="GO:0046872">
    <property type="term" value="F:metal ion binding"/>
    <property type="evidence" value="ECO:0007669"/>
    <property type="project" value="UniProtKB-KW"/>
</dbReference>
<keyword evidence="1 4" id="KW-0349">Heme</keyword>
<keyword evidence="2 4" id="KW-0479">Metal-binding</keyword>
<dbReference type="Gene3D" id="1.10.760.10">
    <property type="entry name" value="Cytochrome c-like domain"/>
    <property type="match status" value="1"/>
</dbReference>
<feature type="domain" description="Cytochrome c" evidence="6">
    <location>
        <begin position="43"/>
        <end position="129"/>
    </location>
</feature>
<keyword evidence="5" id="KW-0732">Signal</keyword>
<organism evidence="7 8">
    <name type="scientific">Rhodopirellula sallentina SM41</name>
    <dbReference type="NCBI Taxonomy" id="1263870"/>
    <lineage>
        <taxon>Bacteria</taxon>
        <taxon>Pseudomonadati</taxon>
        <taxon>Planctomycetota</taxon>
        <taxon>Planctomycetia</taxon>
        <taxon>Pirellulales</taxon>
        <taxon>Pirellulaceae</taxon>
        <taxon>Rhodopirellula</taxon>
    </lineage>
</organism>